<comment type="PTM">
    <text evidence="9">Is synthesized initially as an inactive proenzyme, which is activated by self-cleavage at a specific serine bond to produce a beta-subunit with a hydroxyl group at its C-terminus and an alpha-subunit with a pyruvoyl group at its N-terminus.</text>
</comment>
<comment type="function">
    <text evidence="9">Catalyzes the pyruvoyl-dependent decarboxylation of aspartate to produce beta-alanine.</text>
</comment>
<evidence type="ECO:0000313" key="10">
    <source>
        <dbReference type="EMBL" id="HJD44930.1"/>
    </source>
</evidence>
<reference evidence="10" key="2">
    <citation type="submission" date="2021-04" db="EMBL/GenBank/DDBJ databases">
        <authorList>
            <person name="Gilroy R."/>
        </authorList>
    </citation>
    <scope>NUCLEOTIDE SEQUENCE</scope>
    <source>
        <strain evidence="10">9264</strain>
    </source>
</reference>
<evidence type="ECO:0000256" key="2">
    <source>
        <dbReference type="ARBA" id="ARBA00022655"/>
    </source>
</evidence>
<comment type="subcellular location">
    <subcellularLocation>
        <location evidence="9">Cytoplasm</location>
    </subcellularLocation>
</comment>
<feature type="binding site" evidence="9">
    <location>
        <position position="56"/>
    </location>
    <ligand>
        <name>substrate</name>
    </ligand>
</feature>
<sequence length="181" mass="20410">MKKVVRAKLHGITITGADLNYHGSITLDPEVCEQAGIFPMEFVEIWNKQSGARLTTYVIYGERGSRCCILNGAAARTSQRGDELIICAAEYVATNELYDLKPVVLTFTPDNRIEEVMRYEVYRSDEHDFNFRIVREERPNGPERLVQSVDIDALSADLRARGLDDHAIADILSCHLPAQRV</sequence>
<gene>
    <name evidence="9" type="primary">panD</name>
    <name evidence="10" type="ORF">H9906_07885</name>
</gene>
<comment type="subunit">
    <text evidence="9">Heterooctamer of four alpha and four beta subunits.</text>
</comment>
<dbReference type="Gene3D" id="2.40.40.20">
    <property type="match status" value="1"/>
</dbReference>
<name>A0A9D2RHF6_9BURK</name>
<dbReference type="GO" id="GO:0005829">
    <property type="term" value="C:cytosol"/>
    <property type="evidence" value="ECO:0007669"/>
    <property type="project" value="TreeGrafter"/>
</dbReference>
<dbReference type="HAMAP" id="MF_00446">
    <property type="entry name" value="PanD"/>
    <property type="match status" value="1"/>
</dbReference>
<accession>A0A9D2RHF6</accession>
<dbReference type="InterPro" id="IPR009010">
    <property type="entry name" value="Asp_de-COase-like_dom_sf"/>
</dbReference>
<feature type="chain" id="PRO_5039768666" description="Aspartate 1-decarboxylase beta chain" evidence="9">
    <location>
        <begin position="1"/>
        <end position="23"/>
    </location>
</feature>
<comment type="cofactor">
    <cofactor evidence="9">
        <name>pyruvate</name>
        <dbReference type="ChEBI" id="CHEBI:15361"/>
    </cofactor>
    <text evidence="9">Binds 1 pyruvoyl group covalently per subunit.</text>
</comment>
<comment type="catalytic activity">
    <reaction evidence="9">
        <text>L-aspartate + H(+) = beta-alanine + CO2</text>
        <dbReference type="Rhea" id="RHEA:19497"/>
        <dbReference type="ChEBI" id="CHEBI:15378"/>
        <dbReference type="ChEBI" id="CHEBI:16526"/>
        <dbReference type="ChEBI" id="CHEBI:29991"/>
        <dbReference type="ChEBI" id="CHEBI:57966"/>
        <dbReference type="EC" id="4.1.1.11"/>
    </reaction>
</comment>
<protein>
    <recommendedName>
        <fullName evidence="9">Aspartate 1-decarboxylase</fullName>
        <ecNumber evidence="9">4.1.1.11</ecNumber>
    </recommendedName>
    <alternativeName>
        <fullName evidence="9">Aspartate alpha-decarboxylase</fullName>
    </alternativeName>
    <component>
        <recommendedName>
            <fullName evidence="9">Aspartate 1-decarboxylase beta chain</fullName>
        </recommendedName>
    </component>
    <component>
        <recommendedName>
            <fullName evidence="9">Aspartate 1-decarboxylase alpha chain</fullName>
        </recommendedName>
    </component>
</protein>
<dbReference type="NCBIfam" id="TIGR00223">
    <property type="entry name" value="panD"/>
    <property type="match status" value="1"/>
</dbReference>
<feature type="active site" description="Schiff-base intermediate with substrate; via pyruvic acid" evidence="9">
    <location>
        <position position="24"/>
    </location>
</feature>
<dbReference type="GO" id="GO:0004068">
    <property type="term" value="F:aspartate 1-decarboxylase activity"/>
    <property type="evidence" value="ECO:0007669"/>
    <property type="project" value="UniProtKB-UniRule"/>
</dbReference>
<dbReference type="InterPro" id="IPR003190">
    <property type="entry name" value="Asp_decarbox"/>
</dbReference>
<keyword evidence="3 9" id="KW-0210">Decarboxylase</keyword>
<evidence type="ECO:0000256" key="4">
    <source>
        <dbReference type="ARBA" id="ARBA00022813"/>
    </source>
</evidence>
<evidence type="ECO:0000256" key="3">
    <source>
        <dbReference type="ARBA" id="ARBA00022793"/>
    </source>
</evidence>
<keyword evidence="5 9" id="KW-0865">Zymogen</keyword>
<keyword evidence="2 9" id="KW-0566">Pantothenate biosynthesis</keyword>
<evidence type="ECO:0000256" key="1">
    <source>
        <dbReference type="ARBA" id="ARBA00022490"/>
    </source>
</evidence>
<comment type="caution">
    <text evidence="10">The sequence shown here is derived from an EMBL/GenBank/DDBJ whole genome shotgun (WGS) entry which is preliminary data.</text>
</comment>
<keyword evidence="6 9" id="KW-0456">Lyase</keyword>
<dbReference type="Proteomes" id="UP000823889">
    <property type="component" value="Unassembled WGS sequence"/>
</dbReference>
<dbReference type="GO" id="GO:0015940">
    <property type="term" value="P:pantothenate biosynthetic process"/>
    <property type="evidence" value="ECO:0007669"/>
    <property type="project" value="UniProtKB-UniRule"/>
</dbReference>
<evidence type="ECO:0000313" key="11">
    <source>
        <dbReference type="Proteomes" id="UP000823889"/>
    </source>
</evidence>
<feature type="chain" id="PRO_5039768667" description="Aspartate 1-decarboxylase alpha chain" evidence="9">
    <location>
        <begin position="24"/>
        <end position="181"/>
    </location>
</feature>
<dbReference type="PANTHER" id="PTHR21012">
    <property type="entry name" value="ASPARTATE 1-DECARBOXYLASE"/>
    <property type="match status" value="1"/>
</dbReference>
<dbReference type="EC" id="4.1.1.11" evidence="9"/>
<dbReference type="GO" id="GO:0006523">
    <property type="term" value="P:alanine biosynthetic process"/>
    <property type="evidence" value="ECO:0007669"/>
    <property type="project" value="InterPro"/>
</dbReference>
<keyword evidence="1 9" id="KW-0963">Cytoplasm</keyword>
<dbReference type="CDD" id="cd06919">
    <property type="entry name" value="Asp_decarbox"/>
    <property type="match status" value="1"/>
</dbReference>
<dbReference type="Pfam" id="PF02261">
    <property type="entry name" value="Asp_decarbox"/>
    <property type="match status" value="1"/>
</dbReference>
<comment type="pathway">
    <text evidence="9">Cofactor biosynthesis; (R)-pantothenate biosynthesis; beta-alanine from L-aspartate: step 1/1.</text>
</comment>
<evidence type="ECO:0000256" key="5">
    <source>
        <dbReference type="ARBA" id="ARBA00023145"/>
    </source>
</evidence>
<reference evidence="10" key="1">
    <citation type="journal article" date="2021" name="PeerJ">
        <title>Extensive microbial diversity within the chicken gut microbiome revealed by metagenomics and culture.</title>
        <authorList>
            <person name="Gilroy R."/>
            <person name="Ravi A."/>
            <person name="Getino M."/>
            <person name="Pursley I."/>
            <person name="Horton D.L."/>
            <person name="Alikhan N.F."/>
            <person name="Baker D."/>
            <person name="Gharbi K."/>
            <person name="Hall N."/>
            <person name="Watson M."/>
            <person name="Adriaenssens E.M."/>
            <person name="Foster-Nyarko E."/>
            <person name="Jarju S."/>
            <person name="Secka A."/>
            <person name="Antonio M."/>
            <person name="Oren A."/>
            <person name="Chaudhuri R.R."/>
            <person name="La Ragione R."/>
            <person name="Hildebrand F."/>
            <person name="Pallen M.J."/>
        </authorList>
    </citation>
    <scope>NUCLEOTIDE SEQUENCE</scope>
    <source>
        <strain evidence="10">9264</strain>
    </source>
</reference>
<dbReference type="SUPFAM" id="SSF50692">
    <property type="entry name" value="ADC-like"/>
    <property type="match status" value="1"/>
</dbReference>
<keyword evidence="7 9" id="KW-0704">Schiff base</keyword>
<proteinExistence type="inferred from homology"/>
<dbReference type="PANTHER" id="PTHR21012:SF0">
    <property type="entry name" value="ASPARTATE 1-DECARBOXYLASE"/>
    <property type="match status" value="1"/>
</dbReference>
<feature type="active site" description="Proton donor" evidence="9">
    <location>
        <position position="57"/>
    </location>
</feature>
<organism evidence="10 11">
    <name type="scientific">Candidatus Paenalcaligenes intestinipullorum</name>
    <dbReference type="NCBI Taxonomy" id="2838718"/>
    <lineage>
        <taxon>Bacteria</taxon>
        <taxon>Pseudomonadati</taxon>
        <taxon>Pseudomonadota</taxon>
        <taxon>Betaproteobacteria</taxon>
        <taxon>Burkholderiales</taxon>
        <taxon>Alcaligenaceae</taxon>
        <taxon>Paenalcaligenes</taxon>
    </lineage>
</organism>
<dbReference type="EMBL" id="DWUQ01000163">
    <property type="protein sequence ID" value="HJD44930.1"/>
    <property type="molecule type" value="Genomic_DNA"/>
</dbReference>
<keyword evidence="4 9" id="KW-0068">Autocatalytic cleavage</keyword>
<evidence type="ECO:0000256" key="6">
    <source>
        <dbReference type="ARBA" id="ARBA00023239"/>
    </source>
</evidence>
<evidence type="ECO:0000256" key="7">
    <source>
        <dbReference type="ARBA" id="ARBA00023270"/>
    </source>
</evidence>
<evidence type="ECO:0000256" key="9">
    <source>
        <dbReference type="HAMAP-Rule" id="MF_00446"/>
    </source>
</evidence>
<dbReference type="AlphaFoldDB" id="A0A9D2RHF6"/>
<comment type="similarity">
    <text evidence="9">Belongs to the PanD family.</text>
</comment>
<feature type="modified residue" description="Pyruvic acid (Ser)" evidence="9">
    <location>
        <position position="24"/>
    </location>
</feature>
<evidence type="ECO:0000256" key="8">
    <source>
        <dbReference type="ARBA" id="ARBA00023317"/>
    </source>
</evidence>
<keyword evidence="8 9" id="KW-0670">Pyruvate</keyword>
<feature type="binding site" evidence="9">
    <location>
        <begin position="72"/>
        <end position="74"/>
    </location>
    <ligand>
        <name>substrate</name>
    </ligand>
</feature>